<gene>
    <name evidence="2" type="ORF">A4G23_03995</name>
</gene>
<evidence type="ECO:0000256" key="1">
    <source>
        <dbReference type="SAM" id="MobiDB-lite"/>
    </source>
</evidence>
<dbReference type="EMBL" id="CP017316">
    <property type="protein sequence ID" value="AOT61117.1"/>
    <property type="molecule type" value="Genomic_DNA"/>
</dbReference>
<sequence length="87" mass="8989">MSEHTAPYSTAAPHRITAAAEGRGGPSGLAHPAAAVIRQTERDGLDELIQAAEAEHGPVTDAEIRSLRERLARARHAQFAPGAGGTG</sequence>
<name>A0A1D8G6S7_9ACTN</name>
<keyword evidence="3" id="KW-1185">Reference proteome</keyword>
<dbReference type="KEGG" id="srn:A4G23_03995"/>
<protein>
    <submittedName>
        <fullName evidence="2">Uncharacterized protein</fullName>
    </submittedName>
</protein>
<dbReference type="OrthoDB" id="3216306at2"/>
<dbReference type="AlphaFoldDB" id="A0A1D8G6S7"/>
<proteinExistence type="predicted"/>
<reference evidence="2 3" key="1">
    <citation type="submission" date="2016-09" db="EMBL/GenBank/DDBJ databases">
        <title>Streptomyces rubrolavendulae MJM4426 Genome sequencing and assembly.</title>
        <authorList>
            <person name="Kim J.-G."/>
        </authorList>
    </citation>
    <scope>NUCLEOTIDE SEQUENCE [LARGE SCALE GENOMIC DNA]</scope>
    <source>
        <strain evidence="2 3">MJM4426</strain>
    </source>
</reference>
<evidence type="ECO:0000313" key="3">
    <source>
        <dbReference type="Proteomes" id="UP000095349"/>
    </source>
</evidence>
<feature type="region of interest" description="Disordered" evidence="1">
    <location>
        <begin position="1"/>
        <end position="32"/>
    </location>
</feature>
<accession>A0A1D8G6S7</accession>
<evidence type="ECO:0000313" key="2">
    <source>
        <dbReference type="EMBL" id="AOT61117.1"/>
    </source>
</evidence>
<dbReference type="RefSeq" id="WP_069978041.1">
    <property type="nucleotide sequence ID" value="NZ_CP017316.1"/>
</dbReference>
<dbReference type="Proteomes" id="UP000095349">
    <property type="component" value="Chromosome"/>
</dbReference>
<organism evidence="2 3">
    <name type="scientific">Streptomyces rubrolavendulae</name>
    <dbReference type="NCBI Taxonomy" id="285473"/>
    <lineage>
        <taxon>Bacteria</taxon>
        <taxon>Bacillati</taxon>
        <taxon>Actinomycetota</taxon>
        <taxon>Actinomycetes</taxon>
        <taxon>Kitasatosporales</taxon>
        <taxon>Streptomycetaceae</taxon>
        <taxon>Streptomyces</taxon>
    </lineage>
</organism>